<name>A0A077WSG4_9FUNG</name>
<accession>A0A077WSG4</accession>
<proteinExistence type="predicted"/>
<dbReference type="CDD" id="cd02440">
    <property type="entry name" value="AdoMet_MTases"/>
    <property type="match status" value="1"/>
</dbReference>
<protein>
    <recommendedName>
        <fullName evidence="2">Methyltransferase domain-containing protein</fullName>
    </recommendedName>
</protein>
<dbReference type="GO" id="GO:0008168">
    <property type="term" value="F:methyltransferase activity"/>
    <property type="evidence" value="ECO:0007669"/>
    <property type="project" value="TreeGrafter"/>
</dbReference>
<gene>
    <name evidence="1" type="ORF">LRAMOSA02660</name>
</gene>
<reference evidence="1" key="1">
    <citation type="journal article" date="2014" name="Genome Announc.">
        <title>De novo whole-genome sequence and genome annotation of Lichtheimia ramosa.</title>
        <authorList>
            <person name="Linde J."/>
            <person name="Schwartze V."/>
            <person name="Binder U."/>
            <person name="Lass-Florl C."/>
            <person name="Voigt K."/>
            <person name="Horn F."/>
        </authorList>
    </citation>
    <scope>NUCLEOTIDE SEQUENCE</scope>
    <source>
        <strain evidence="1">JMRC FSU:6197</strain>
    </source>
</reference>
<dbReference type="SUPFAM" id="SSF53335">
    <property type="entry name" value="S-adenosyl-L-methionine-dependent methyltransferases"/>
    <property type="match status" value="1"/>
</dbReference>
<dbReference type="OrthoDB" id="2013972at2759"/>
<dbReference type="EMBL" id="LK023335">
    <property type="protein sequence ID" value="CDS09983.1"/>
    <property type="molecule type" value="Genomic_DNA"/>
</dbReference>
<organism evidence="1">
    <name type="scientific">Lichtheimia ramosa</name>
    <dbReference type="NCBI Taxonomy" id="688394"/>
    <lineage>
        <taxon>Eukaryota</taxon>
        <taxon>Fungi</taxon>
        <taxon>Fungi incertae sedis</taxon>
        <taxon>Mucoromycota</taxon>
        <taxon>Mucoromycotina</taxon>
        <taxon>Mucoromycetes</taxon>
        <taxon>Mucorales</taxon>
        <taxon>Lichtheimiaceae</taxon>
        <taxon>Lichtheimia</taxon>
    </lineage>
</organism>
<evidence type="ECO:0008006" key="2">
    <source>
        <dbReference type="Google" id="ProtNLM"/>
    </source>
</evidence>
<dbReference type="PANTHER" id="PTHR43591">
    <property type="entry name" value="METHYLTRANSFERASE"/>
    <property type="match status" value="1"/>
</dbReference>
<dbReference type="Pfam" id="PF13489">
    <property type="entry name" value="Methyltransf_23"/>
    <property type="match status" value="1"/>
</dbReference>
<dbReference type="AlphaFoldDB" id="A0A077WSG4"/>
<dbReference type="InterPro" id="IPR029063">
    <property type="entry name" value="SAM-dependent_MTases_sf"/>
</dbReference>
<dbReference type="PANTHER" id="PTHR43591:SF24">
    <property type="entry name" value="2-METHOXY-6-POLYPRENYL-1,4-BENZOQUINOL METHYLASE, MITOCHONDRIAL"/>
    <property type="match status" value="1"/>
</dbReference>
<evidence type="ECO:0000313" key="1">
    <source>
        <dbReference type="EMBL" id="CDS09983.1"/>
    </source>
</evidence>
<sequence>MTISEQSYRYENGRQFYNNKSVAYVLPSDEEESKRVSKQHVLLKAGFGCNYDAPVRELLEKGILVLDAGCGIFRFAMPSLSANIGLLTISYVGPAAWTTEMAKDYPNSTFHGVDIAPRCPTTPPPNCHFHTKNLVEEKPFPDEHLDYIHQRLLVLGLPEANWDKVIAQHMQMLKPGGWIELVEVTFRVLSNGGPKVTKLMHAVAKTGTEKGLNMEIPFQLEERLKKAGAVNISMRMAPTPINHGGEIGDLCWEDFYEAFYSMQTLVAQVHPEMGDADYFKSFLLECKEECLEYKTSLQWYRCIGQKPLVVNE</sequence>
<dbReference type="Gene3D" id="3.40.50.150">
    <property type="entry name" value="Vaccinia Virus protein VP39"/>
    <property type="match status" value="1"/>
</dbReference>